<dbReference type="PANTHER" id="PTHR10788:SF106">
    <property type="entry name" value="BCDNA.GH08860"/>
    <property type="match status" value="1"/>
</dbReference>
<dbReference type="RefSeq" id="XP_004363232.1">
    <property type="nucleotide sequence ID" value="XM_004363175.1"/>
</dbReference>
<evidence type="ECO:0000313" key="7">
    <source>
        <dbReference type="EMBL" id="EGG25381.1"/>
    </source>
</evidence>
<dbReference type="OMA" id="QTEAHYY"/>
<evidence type="ECO:0000256" key="6">
    <source>
        <dbReference type="SAM" id="MobiDB-lite"/>
    </source>
</evidence>
<dbReference type="NCBIfam" id="TIGR02400">
    <property type="entry name" value="trehalose_OtsA"/>
    <property type="match status" value="1"/>
</dbReference>
<feature type="compositionally biased region" description="Low complexity" evidence="6">
    <location>
        <begin position="7"/>
        <end position="23"/>
    </location>
</feature>
<dbReference type="GO" id="GO:0004805">
    <property type="term" value="F:trehalose-phosphatase activity"/>
    <property type="evidence" value="ECO:0007669"/>
    <property type="project" value="TreeGrafter"/>
</dbReference>
<dbReference type="KEGG" id="dfa:DFA_03630"/>
<dbReference type="InterPro" id="IPR012766">
    <property type="entry name" value="Trehalose_OtsA"/>
</dbReference>
<protein>
    <recommendedName>
        <fullName evidence="2">alpha,alpha-trehalose-phosphate synthase (UDP-forming)</fullName>
        <ecNumber evidence="2">2.4.1.15</ecNumber>
    </recommendedName>
</protein>
<dbReference type="InterPro" id="IPR023214">
    <property type="entry name" value="HAD_sf"/>
</dbReference>
<reference evidence="8" key="1">
    <citation type="journal article" date="2011" name="Genome Res.">
        <title>Phylogeny-wide analysis of social amoeba genomes highlights ancient origins for complex intercellular communication.</title>
        <authorList>
            <person name="Heidel A.J."/>
            <person name="Lawal H.M."/>
            <person name="Felder M."/>
            <person name="Schilde C."/>
            <person name="Helps N.R."/>
            <person name="Tunggal B."/>
            <person name="Rivero F."/>
            <person name="John U."/>
            <person name="Schleicher M."/>
            <person name="Eichinger L."/>
            <person name="Platzer M."/>
            <person name="Noegel A.A."/>
            <person name="Schaap P."/>
            <person name="Gloeckner G."/>
        </authorList>
    </citation>
    <scope>NUCLEOTIDE SEQUENCE [LARGE SCALE GENOMIC DNA]</scope>
    <source>
        <strain evidence="8">SH3</strain>
    </source>
</reference>
<evidence type="ECO:0000256" key="1">
    <source>
        <dbReference type="ARBA" id="ARBA00005409"/>
    </source>
</evidence>
<gene>
    <name evidence="7" type="primary">tpsA</name>
    <name evidence="7" type="ORF">DFA_03630</name>
</gene>
<dbReference type="CDD" id="cd01627">
    <property type="entry name" value="HAD_TPP"/>
    <property type="match status" value="1"/>
</dbReference>
<organism evidence="7 8">
    <name type="scientific">Cavenderia fasciculata</name>
    <name type="common">Slime mold</name>
    <name type="synonym">Dictyostelium fasciculatum</name>
    <dbReference type="NCBI Taxonomy" id="261658"/>
    <lineage>
        <taxon>Eukaryota</taxon>
        <taxon>Amoebozoa</taxon>
        <taxon>Evosea</taxon>
        <taxon>Eumycetozoa</taxon>
        <taxon>Dictyostelia</taxon>
        <taxon>Acytosteliales</taxon>
        <taxon>Cavenderiaceae</taxon>
        <taxon>Cavenderia</taxon>
    </lineage>
</organism>
<proteinExistence type="inferred from homology"/>
<dbReference type="GeneID" id="14876929"/>
<evidence type="ECO:0000256" key="2">
    <source>
        <dbReference type="ARBA" id="ARBA00012538"/>
    </source>
</evidence>
<dbReference type="GO" id="GO:0005992">
    <property type="term" value="P:trehalose biosynthetic process"/>
    <property type="evidence" value="ECO:0007669"/>
    <property type="project" value="InterPro"/>
</dbReference>
<dbReference type="FunFam" id="3.40.50.2000:FF:000010">
    <property type="entry name" value="Alpha,alpha-trehalose-phosphate synthase"/>
    <property type="match status" value="1"/>
</dbReference>
<keyword evidence="4" id="KW-0808">Transferase</keyword>
<accession>F4PIF2</accession>
<name>F4PIF2_CACFS</name>
<dbReference type="Pfam" id="PF02358">
    <property type="entry name" value="Trehalose_PPase"/>
    <property type="match status" value="1"/>
</dbReference>
<comment type="similarity">
    <text evidence="1">In the N-terminal section; belongs to the glycosyltransferase 20 family.</text>
</comment>
<comment type="catalytic activity">
    <reaction evidence="5">
        <text>D-glucose 6-phosphate + UDP-alpha-D-glucose = alpha,alpha-trehalose 6-phosphate + UDP + H(+)</text>
        <dbReference type="Rhea" id="RHEA:18889"/>
        <dbReference type="ChEBI" id="CHEBI:15378"/>
        <dbReference type="ChEBI" id="CHEBI:58223"/>
        <dbReference type="ChEBI" id="CHEBI:58429"/>
        <dbReference type="ChEBI" id="CHEBI:58885"/>
        <dbReference type="ChEBI" id="CHEBI:61548"/>
        <dbReference type="EC" id="2.4.1.15"/>
    </reaction>
</comment>
<keyword evidence="3" id="KW-0328">Glycosyltransferase</keyword>
<dbReference type="NCBIfam" id="NF011071">
    <property type="entry name" value="PRK14501.1"/>
    <property type="match status" value="1"/>
</dbReference>
<dbReference type="FunFam" id="3.40.50.2000:FF:000035">
    <property type="entry name" value="Trehalose-6-phosphate synthase"/>
    <property type="match status" value="1"/>
</dbReference>
<dbReference type="SUPFAM" id="SSF56784">
    <property type="entry name" value="HAD-like"/>
    <property type="match status" value="1"/>
</dbReference>
<feature type="region of interest" description="Disordered" evidence="6">
    <location>
        <begin position="1"/>
        <end position="23"/>
    </location>
</feature>
<dbReference type="AlphaFoldDB" id="F4PIF2"/>
<evidence type="ECO:0000313" key="8">
    <source>
        <dbReference type="Proteomes" id="UP000007797"/>
    </source>
</evidence>
<evidence type="ECO:0000256" key="3">
    <source>
        <dbReference type="ARBA" id="ARBA00022676"/>
    </source>
</evidence>
<evidence type="ECO:0000256" key="4">
    <source>
        <dbReference type="ARBA" id="ARBA00022679"/>
    </source>
</evidence>
<dbReference type="InterPro" id="IPR001830">
    <property type="entry name" value="Glyco_trans_20"/>
</dbReference>
<sequence length="757" mass="85528">MVDSIRSSNGLNNTTSSSTSCLSPSVEFGEDYRIIVVSNRLPVSLKKEDDGVWTSKMSSGGLVAALSGLKSNNFVWVGWIGSEIDEADRPQINKMLMEKHNCIPVYLDEKVANEHYNGFSNAVLWPLFHYLPGDLDYDDNIWNSYVEANKEFSKVVLGLLQPNDLVWVHDYHLMLLPELVRTSSPDARIGFFLHIPFPSSEIFRVLPCRKEILMGVLNSNLIGFHTYDYARHFLKACTRIVGLETSPNGVYLNDKFVSVGVFPVGIDPDKFFEMLKTDKVKERILELKQSFSGMKVLIGIDRLDYIKGLPQKLQAMERLFQKYPDWKGKLVLIQVAVPSRQDVEEYQKLKKDVEELVGRINGTYGTLGYSPIHYLFQSVDSTELTALYNIADAALITSIRDGMNLVAQEYIVSQTDKKGVLILSEFTGAAQSLSGAVLINPWNTEDLADSIHNSLCDDTMPAHEREDKHQMLSNYITRHTASHWGNGFVRELFKASHQAERIISIPKLNTNGVIEAFKRSKKDYCIPSLCKPPQDLINSLKTLSSDPVRVSNEVYLLSGRDKKTLGEWFADVDVGLSAEYGCFVKQPGSKEWDQMCPSLDSSWKETIRPLFKYFALRTPGSFFEEKEMLFTWHYRNADPIFGSIQARELHLHLDNLPLDVIVGDKTLGVRSYNINPTTSMRRVIMDSIPRGLDFVLLVGDTQIHPSELPNLDNGEIFTVSVGRKSNKENFYLSDPSEVRELLQHLVENATNAAEAKP</sequence>
<dbReference type="EC" id="2.4.1.15" evidence="2"/>
<dbReference type="CDD" id="cd03788">
    <property type="entry name" value="GT20_TPS"/>
    <property type="match status" value="1"/>
</dbReference>
<dbReference type="OrthoDB" id="755951at2759"/>
<dbReference type="InterPro" id="IPR036412">
    <property type="entry name" value="HAD-like_sf"/>
</dbReference>
<dbReference type="Gene3D" id="3.40.50.2000">
    <property type="entry name" value="Glycogen Phosphorylase B"/>
    <property type="match status" value="2"/>
</dbReference>
<dbReference type="EMBL" id="GL883006">
    <property type="protein sequence ID" value="EGG25381.1"/>
    <property type="molecule type" value="Genomic_DNA"/>
</dbReference>
<dbReference type="GO" id="GO:0005829">
    <property type="term" value="C:cytosol"/>
    <property type="evidence" value="ECO:0007669"/>
    <property type="project" value="TreeGrafter"/>
</dbReference>
<dbReference type="Pfam" id="PF00982">
    <property type="entry name" value="Glyco_transf_20"/>
    <property type="match status" value="1"/>
</dbReference>
<evidence type="ECO:0000256" key="5">
    <source>
        <dbReference type="ARBA" id="ARBA00048039"/>
    </source>
</evidence>
<dbReference type="Proteomes" id="UP000007797">
    <property type="component" value="Unassembled WGS sequence"/>
</dbReference>
<dbReference type="GO" id="GO:0003825">
    <property type="term" value="F:alpha,alpha-trehalose-phosphate synthase (UDP-forming) activity"/>
    <property type="evidence" value="ECO:0007669"/>
    <property type="project" value="UniProtKB-EC"/>
</dbReference>
<dbReference type="Gene3D" id="3.30.70.1020">
    <property type="entry name" value="Trehalose-6-phosphate phosphatase related protein, domain 2"/>
    <property type="match status" value="1"/>
</dbReference>
<dbReference type="PANTHER" id="PTHR10788">
    <property type="entry name" value="TREHALOSE-6-PHOSPHATE SYNTHASE"/>
    <property type="match status" value="1"/>
</dbReference>
<dbReference type="Gene3D" id="3.40.50.1000">
    <property type="entry name" value="HAD superfamily/HAD-like"/>
    <property type="match status" value="1"/>
</dbReference>
<keyword evidence="8" id="KW-1185">Reference proteome</keyword>
<dbReference type="InterPro" id="IPR003337">
    <property type="entry name" value="Trehalose_PPase"/>
</dbReference>
<dbReference type="PROSITE" id="PS51257">
    <property type="entry name" value="PROKAR_LIPOPROTEIN"/>
    <property type="match status" value="1"/>
</dbReference>
<dbReference type="SUPFAM" id="SSF53756">
    <property type="entry name" value="UDP-Glycosyltransferase/glycogen phosphorylase"/>
    <property type="match status" value="1"/>
</dbReference>
<dbReference type="STRING" id="1054147.F4PIF2"/>